<feature type="domain" description="EF-hand" evidence="7">
    <location>
        <begin position="96"/>
        <end position="131"/>
    </location>
</feature>
<feature type="region of interest" description="Disordered" evidence="6">
    <location>
        <begin position="24"/>
        <end position="71"/>
    </location>
</feature>
<dbReference type="GO" id="GO:0048306">
    <property type="term" value="F:calcium-dependent protein binding"/>
    <property type="evidence" value="ECO:0007669"/>
    <property type="project" value="UniProtKB-ARBA"/>
</dbReference>
<accession>A0A8K0K299</accession>
<dbReference type="PANTHER" id="PTHR46212">
    <property type="entry name" value="PEFLIN"/>
    <property type="match status" value="1"/>
</dbReference>
<feature type="compositionally biased region" description="Gly residues" evidence="6">
    <location>
        <begin position="62"/>
        <end position="71"/>
    </location>
</feature>
<dbReference type="InterPro" id="IPR018247">
    <property type="entry name" value="EF_Hand_1_Ca_BS"/>
</dbReference>
<gene>
    <name evidence="8" type="ORF">J437_LFUL011430</name>
</gene>
<dbReference type="InterPro" id="IPR011992">
    <property type="entry name" value="EF-hand-dom_pair"/>
</dbReference>
<dbReference type="Gene3D" id="1.10.238.10">
    <property type="entry name" value="EF-hand"/>
    <property type="match status" value="1"/>
</dbReference>
<evidence type="ECO:0000259" key="7">
    <source>
        <dbReference type="PROSITE" id="PS50222"/>
    </source>
</evidence>
<evidence type="ECO:0000256" key="5">
    <source>
        <dbReference type="ARBA" id="ARBA00022837"/>
    </source>
</evidence>
<dbReference type="SUPFAM" id="SSF47473">
    <property type="entry name" value="EF-hand"/>
    <property type="match status" value="1"/>
</dbReference>
<feature type="compositionally biased region" description="Gly residues" evidence="6">
    <location>
        <begin position="44"/>
        <end position="54"/>
    </location>
</feature>
<dbReference type="EMBL" id="KZ308275">
    <property type="protein sequence ID" value="KAG8226317.1"/>
    <property type="molecule type" value="Genomic_DNA"/>
</dbReference>
<reference evidence="8" key="2">
    <citation type="submission" date="2017-10" db="EMBL/GenBank/DDBJ databases">
        <title>Ladona fulva Genome sequencing and assembly.</title>
        <authorList>
            <person name="Murali S."/>
            <person name="Richards S."/>
            <person name="Bandaranaike D."/>
            <person name="Bellair M."/>
            <person name="Blankenburg K."/>
            <person name="Chao H."/>
            <person name="Dinh H."/>
            <person name="Doddapaneni H."/>
            <person name="Dugan-Rocha S."/>
            <person name="Elkadiri S."/>
            <person name="Gnanaolivu R."/>
            <person name="Hernandez B."/>
            <person name="Skinner E."/>
            <person name="Javaid M."/>
            <person name="Lee S."/>
            <person name="Li M."/>
            <person name="Ming W."/>
            <person name="Munidasa M."/>
            <person name="Muniz J."/>
            <person name="Nguyen L."/>
            <person name="Hughes D."/>
            <person name="Osuji N."/>
            <person name="Pu L.-L."/>
            <person name="Puazo M."/>
            <person name="Qu C."/>
            <person name="Quiroz J."/>
            <person name="Raj R."/>
            <person name="Weissenberger G."/>
            <person name="Xin Y."/>
            <person name="Zou X."/>
            <person name="Han Y."/>
            <person name="Worley K."/>
            <person name="Muzny D."/>
            <person name="Gibbs R."/>
        </authorList>
    </citation>
    <scope>NUCLEOTIDE SEQUENCE</scope>
    <source>
        <strain evidence="8">Sampled in the wild</strain>
    </source>
</reference>
<name>A0A8K0K299_LADFU</name>
<comment type="subcellular location">
    <subcellularLocation>
        <location evidence="1">Cytoplasm</location>
    </subcellularLocation>
</comment>
<evidence type="ECO:0000256" key="2">
    <source>
        <dbReference type="ARBA" id="ARBA00022490"/>
    </source>
</evidence>
<keyword evidence="5" id="KW-0106">Calcium</keyword>
<dbReference type="Pfam" id="PF13499">
    <property type="entry name" value="EF-hand_7"/>
    <property type="match status" value="2"/>
</dbReference>
<dbReference type="InterPro" id="IPR002048">
    <property type="entry name" value="EF_hand_dom"/>
</dbReference>
<feature type="compositionally biased region" description="Gly residues" evidence="6">
    <location>
        <begin position="24"/>
        <end position="36"/>
    </location>
</feature>
<dbReference type="OrthoDB" id="10248537at2759"/>
<dbReference type="PANTHER" id="PTHR46212:SF3">
    <property type="entry name" value="GH27120P"/>
    <property type="match status" value="1"/>
</dbReference>
<protein>
    <recommendedName>
        <fullName evidence="7">EF-hand domain-containing protein</fullName>
    </recommendedName>
</protein>
<dbReference type="InterPro" id="IPR051426">
    <property type="entry name" value="Peflin/Sorcin_CaBP"/>
</dbReference>
<dbReference type="Proteomes" id="UP000792457">
    <property type="component" value="Unassembled WGS sequence"/>
</dbReference>
<keyword evidence="2" id="KW-0963">Cytoplasm</keyword>
<evidence type="ECO:0000256" key="4">
    <source>
        <dbReference type="ARBA" id="ARBA00022737"/>
    </source>
</evidence>
<dbReference type="FunFam" id="1.10.238.10:FF:000178">
    <property type="entry name" value="Calmodulin-2 A"/>
    <property type="match status" value="1"/>
</dbReference>
<dbReference type="GO" id="GO:0043226">
    <property type="term" value="C:organelle"/>
    <property type="evidence" value="ECO:0007669"/>
    <property type="project" value="UniProtKB-ARBA"/>
</dbReference>
<feature type="domain" description="EF-hand" evidence="7">
    <location>
        <begin position="163"/>
        <end position="198"/>
    </location>
</feature>
<evidence type="ECO:0000256" key="3">
    <source>
        <dbReference type="ARBA" id="ARBA00022723"/>
    </source>
</evidence>
<evidence type="ECO:0000256" key="6">
    <source>
        <dbReference type="SAM" id="MobiDB-lite"/>
    </source>
</evidence>
<keyword evidence="4" id="KW-0677">Repeat</keyword>
<comment type="caution">
    <text evidence="8">The sequence shown here is derived from an EMBL/GenBank/DDBJ whole genome shotgun (WGS) entry which is preliminary data.</text>
</comment>
<reference evidence="8" key="1">
    <citation type="submission" date="2013-04" db="EMBL/GenBank/DDBJ databases">
        <authorList>
            <person name="Qu J."/>
            <person name="Murali S.C."/>
            <person name="Bandaranaike D."/>
            <person name="Bellair M."/>
            <person name="Blankenburg K."/>
            <person name="Chao H."/>
            <person name="Dinh H."/>
            <person name="Doddapaneni H."/>
            <person name="Downs B."/>
            <person name="Dugan-Rocha S."/>
            <person name="Elkadiri S."/>
            <person name="Gnanaolivu R.D."/>
            <person name="Hernandez B."/>
            <person name="Javaid M."/>
            <person name="Jayaseelan J.C."/>
            <person name="Lee S."/>
            <person name="Li M."/>
            <person name="Ming W."/>
            <person name="Munidasa M."/>
            <person name="Muniz J."/>
            <person name="Nguyen L."/>
            <person name="Ongeri F."/>
            <person name="Osuji N."/>
            <person name="Pu L.-L."/>
            <person name="Puazo M."/>
            <person name="Qu C."/>
            <person name="Quiroz J."/>
            <person name="Raj R."/>
            <person name="Weissenberger G."/>
            <person name="Xin Y."/>
            <person name="Zou X."/>
            <person name="Han Y."/>
            <person name="Richards S."/>
            <person name="Worley K."/>
            <person name="Muzny D."/>
            <person name="Gibbs R."/>
        </authorList>
    </citation>
    <scope>NUCLEOTIDE SEQUENCE</scope>
    <source>
        <strain evidence="8">Sampled in the wild</strain>
    </source>
</reference>
<dbReference type="PROSITE" id="PS00018">
    <property type="entry name" value="EF_HAND_1"/>
    <property type="match status" value="2"/>
</dbReference>
<dbReference type="GO" id="GO:0005509">
    <property type="term" value="F:calcium ion binding"/>
    <property type="evidence" value="ECO:0007669"/>
    <property type="project" value="InterPro"/>
</dbReference>
<dbReference type="PROSITE" id="PS50222">
    <property type="entry name" value="EF_HAND_2"/>
    <property type="match status" value="2"/>
</dbReference>
<dbReference type="SMART" id="SM00054">
    <property type="entry name" value="EFh"/>
    <property type="match status" value="3"/>
</dbReference>
<evidence type="ECO:0000313" key="9">
    <source>
        <dbReference type="Proteomes" id="UP000792457"/>
    </source>
</evidence>
<keyword evidence="3" id="KW-0479">Metal-binding</keyword>
<dbReference type="GO" id="GO:0005737">
    <property type="term" value="C:cytoplasm"/>
    <property type="evidence" value="ECO:0007669"/>
    <property type="project" value="UniProtKB-SubCell"/>
</dbReference>
<evidence type="ECO:0000313" key="8">
    <source>
        <dbReference type="EMBL" id="KAG8226317.1"/>
    </source>
</evidence>
<keyword evidence="9" id="KW-1185">Reference proteome</keyword>
<evidence type="ECO:0000256" key="1">
    <source>
        <dbReference type="ARBA" id="ARBA00004496"/>
    </source>
</evidence>
<dbReference type="AlphaFoldDB" id="A0A8K0K299"/>
<organism evidence="8 9">
    <name type="scientific">Ladona fulva</name>
    <name type="common">Scarce chaser dragonfly</name>
    <name type="synonym">Libellula fulva</name>
    <dbReference type="NCBI Taxonomy" id="123851"/>
    <lineage>
        <taxon>Eukaryota</taxon>
        <taxon>Metazoa</taxon>
        <taxon>Ecdysozoa</taxon>
        <taxon>Arthropoda</taxon>
        <taxon>Hexapoda</taxon>
        <taxon>Insecta</taxon>
        <taxon>Pterygota</taxon>
        <taxon>Palaeoptera</taxon>
        <taxon>Odonata</taxon>
        <taxon>Epiprocta</taxon>
        <taxon>Anisoptera</taxon>
        <taxon>Libelluloidea</taxon>
        <taxon>Libellulidae</taxon>
        <taxon>Ladona</taxon>
    </lineage>
</organism>
<sequence length="232" mass="24284">MCFVMSYPNIPGAGSGYPGSGYPGGQPGSGYPGSGYPGSQPGSGYPGGQPGSGYPGAQPGSGYSGGQPGSGYPGAGGGYPGSGYGGGGGYPGMTPGVSPEIQGWFSAVDQDRSGKITAKELQGALMNGQGKNFSEAACTLMIGMFDKDKSGTIDAFEFQSLYNYINQWLNVFRTYDRDGSGSIEENELTQALQQMGYRFTPEFVKNLLARCDPVKHKTMTVDQFIKKRICIM</sequence>
<proteinExistence type="predicted"/>